<evidence type="ECO:0000313" key="6">
    <source>
        <dbReference type="EMBL" id="QOW46186.1"/>
    </source>
</evidence>
<dbReference type="SUPFAM" id="SSF46785">
    <property type="entry name" value="Winged helix' DNA-binding domain"/>
    <property type="match status" value="1"/>
</dbReference>
<dbReference type="InterPro" id="IPR005119">
    <property type="entry name" value="LysR_subst-bd"/>
</dbReference>
<evidence type="ECO:0000313" key="7">
    <source>
        <dbReference type="Proteomes" id="UP000593966"/>
    </source>
</evidence>
<sequence length="304" mass="34766">MELRHLKYFVAVVEEQSFTKAAEKLFIAQPPLSRQIQNLEAELGVQLFERGSRPLITTDAGGFFYNHALHLLSQADELKSMTKKIGMIDRTITLSFVGSLLFGYLSKIIFLFKQRNAHLKIELVELSSIEQVEALKNRKIDIGFGRINFDDPEIIRTKLRDEPLVLAIHAGHPLACKKGIFLEELVDEDLIFYPKDDQLNYSHYIATLFEQHNLKPRHVRYVREMALACGFAAAGDGMVIVPESAKNICLTNLKFIPILDLNAITHVVMAVRKEQYTEDIKSFFDCIYQVYDLEGISYNKHLGF</sequence>
<dbReference type="GO" id="GO:0003700">
    <property type="term" value="F:DNA-binding transcription factor activity"/>
    <property type="evidence" value="ECO:0007669"/>
    <property type="project" value="InterPro"/>
</dbReference>
<dbReference type="InterPro" id="IPR036388">
    <property type="entry name" value="WH-like_DNA-bd_sf"/>
</dbReference>
<evidence type="ECO:0000256" key="3">
    <source>
        <dbReference type="ARBA" id="ARBA00023125"/>
    </source>
</evidence>
<protein>
    <submittedName>
        <fullName evidence="6">LysR family transcriptional regulator</fullName>
    </submittedName>
</protein>
<reference evidence="6 7" key="1">
    <citation type="submission" date="2020-02" db="EMBL/GenBank/DDBJ databases">
        <title>Tigecycline-resistant Acinetobacter species from pigs and migratory birds.</title>
        <authorList>
            <person name="Chen C."/>
            <person name="Sun J."/>
            <person name="Liao X.-P."/>
            <person name="Liu Y.-H."/>
        </authorList>
    </citation>
    <scope>NUCLEOTIDE SEQUENCE [LARGE SCALE GENOMIC DNA]</scope>
    <source>
        <strain evidence="6 7">YH12207_T</strain>
    </source>
</reference>
<keyword evidence="3" id="KW-0238">DNA-binding</keyword>
<dbReference type="PANTHER" id="PTHR30346:SF17">
    <property type="entry name" value="LYSR FAMILY TRANSCRIPTIONAL REGULATOR"/>
    <property type="match status" value="1"/>
</dbReference>
<dbReference type="InterPro" id="IPR036390">
    <property type="entry name" value="WH_DNA-bd_sf"/>
</dbReference>
<evidence type="ECO:0000259" key="5">
    <source>
        <dbReference type="PROSITE" id="PS50931"/>
    </source>
</evidence>
<dbReference type="Pfam" id="PF00126">
    <property type="entry name" value="HTH_1"/>
    <property type="match status" value="1"/>
</dbReference>
<comment type="similarity">
    <text evidence="1">Belongs to the LysR transcriptional regulatory family.</text>
</comment>
<evidence type="ECO:0000256" key="4">
    <source>
        <dbReference type="ARBA" id="ARBA00023163"/>
    </source>
</evidence>
<dbReference type="GO" id="GO:0032993">
    <property type="term" value="C:protein-DNA complex"/>
    <property type="evidence" value="ECO:0007669"/>
    <property type="project" value="TreeGrafter"/>
</dbReference>
<keyword evidence="2" id="KW-0805">Transcription regulation</keyword>
<dbReference type="EMBL" id="CP048659">
    <property type="protein sequence ID" value="QOW46186.1"/>
    <property type="molecule type" value="Genomic_DNA"/>
</dbReference>
<dbReference type="PANTHER" id="PTHR30346">
    <property type="entry name" value="TRANSCRIPTIONAL DUAL REGULATOR HCAR-RELATED"/>
    <property type="match status" value="1"/>
</dbReference>
<name>A0A7S7AHY7_9GAMM</name>
<keyword evidence="4" id="KW-0804">Transcription</keyword>
<proteinExistence type="inferred from homology"/>
<dbReference type="PROSITE" id="PS50931">
    <property type="entry name" value="HTH_LYSR"/>
    <property type="match status" value="1"/>
</dbReference>
<dbReference type="Gene3D" id="1.10.10.10">
    <property type="entry name" value="Winged helix-like DNA-binding domain superfamily/Winged helix DNA-binding domain"/>
    <property type="match status" value="1"/>
</dbReference>
<gene>
    <name evidence="6" type="ORF">G0028_09940</name>
</gene>
<dbReference type="RefSeq" id="WP_180046779.1">
    <property type="nucleotide sequence ID" value="NZ_CP048659.1"/>
</dbReference>
<dbReference type="PRINTS" id="PR00039">
    <property type="entry name" value="HTHLYSR"/>
</dbReference>
<dbReference type="FunFam" id="1.10.10.10:FF:000001">
    <property type="entry name" value="LysR family transcriptional regulator"/>
    <property type="match status" value="1"/>
</dbReference>
<evidence type="ECO:0000256" key="1">
    <source>
        <dbReference type="ARBA" id="ARBA00009437"/>
    </source>
</evidence>
<accession>A0A7S7AHY7</accession>
<dbReference type="GO" id="GO:0003677">
    <property type="term" value="F:DNA binding"/>
    <property type="evidence" value="ECO:0007669"/>
    <property type="project" value="UniProtKB-KW"/>
</dbReference>
<organism evidence="6 7">
    <name type="scientific">Acinetobacter piscicola</name>
    <dbReference type="NCBI Taxonomy" id="2006115"/>
    <lineage>
        <taxon>Bacteria</taxon>
        <taxon>Pseudomonadati</taxon>
        <taxon>Pseudomonadota</taxon>
        <taxon>Gammaproteobacteria</taxon>
        <taxon>Moraxellales</taxon>
        <taxon>Moraxellaceae</taxon>
        <taxon>Acinetobacter</taxon>
    </lineage>
</organism>
<feature type="domain" description="HTH lysR-type" evidence="5">
    <location>
        <begin position="1"/>
        <end position="58"/>
    </location>
</feature>
<dbReference type="Gene3D" id="3.40.190.10">
    <property type="entry name" value="Periplasmic binding protein-like II"/>
    <property type="match status" value="2"/>
</dbReference>
<dbReference type="InterPro" id="IPR000847">
    <property type="entry name" value="LysR_HTH_N"/>
</dbReference>
<dbReference type="AlphaFoldDB" id="A0A7S7AHY7"/>
<evidence type="ECO:0000256" key="2">
    <source>
        <dbReference type="ARBA" id="ARBA00023015"/>
    </source>
</evidence>
<dbReference type="SUPFAM" id="SSF53850">
    <property type="entry name" value="Periplasmic binding protein-like II"/>
    <property type="match status" value="1"/>
</dbReference>
<dbReference type="Pfam" id="PF03466">
    <property type="entry name" value="LysR_substrate"/>
    <property type="match status" value="1"/>
</dbReference>
<dbReference type="Proteomes" id="UP000593966">
    <property type="component" value="Chromosome"/>
</dbReference>
<keyword evidence="7" id="KW-1185">Reference proteome</keyword>